<protein>
    <submittedName>
        <fullName evidence="1">Uncharacterized protein</fullName>
    </submittedName>
</protein>
<dbReference type="EMBL" id="BAAAZP010000012">
    <property type="protein sequence ID" value="GAA3648071.1"/>
    <property type="molecule type" value="Genomic_DNA"/>
</dbReference>
<name>A0ABP7B4M3_9ACTN</name>
<evidence type="ECO:0000313" key="2">
    <source>
        <dbReference type="Proteomes" id="UP001500902"/>
    </source>
</evidence>
<keyword evidence="2" id="KW-1185">Reference proteome</keyword>
<sequence>MDTTFPELTTRGKWFSAVRACTPARTLLRNDVRVRFVRPAETMAAECILIENPRDLQVSIPCSKWVRRSAVRSWHESSTSRTACHQGEVRTPRCAWTNGTSISTSGNSESPLYDPSNEAYARLAELGQLEATSVARLDLDKSKNFVKLRKVVQVSYAGEADELVVGLLEQ</sequence>
<reference evidence="2" key="1">
    <citation type="journal article" date="2019" name="Int. J. Syst. Evol. Microbiol.">
        <title>The Global Catalogue of Microorganisms (GCM) 10K type strain sequencing project: providing services to taxonomists for standard genome sequencing and annotation.</title>
        <authorList>
            <consortium name="The Broad Institute Genomics Platform"/>
            <consortium name="The Broad Institute Genome Sequencing Center for Infectious Disease"/>
            <person name="Wu L."/>
            <person name="Ma J."/>
        </authorList>
    </citation>
    <scope>NUCLEOTIDE SEQUENCE [LARGE SCALE GENOMIC DNA]</scope>
    <source>
        <strain evidence="2">JCM 16904</strain>
    </source>
</reference>
<proteinExistence type="predicted"/>
<comment type="caution">
    <text evidence="1">The sequence shown here is derived from an EMBL/GenBank/DDBJ whole genome shotgun (WGS) entry which is preliminary data.</text>
</comment>
<gene>
    <name evidence="1" type="ORF">GCM10022224_008500</name>
</gene>
<organism evidence="1 2">
    <name type="scientific">Nonomuraea antimicrobica</name>
    <dbReference type="NCBI Taxonomy" id="561173"/>
    <lineage>
        <taxon>Bacteria</taxon>
        <taxon>Bacillati</taxon>
        <taxon>Actinomycetota</taxon>
        <taxon>Actinomycetes</taxon>
        <taxon>Streptosporangiales</taxon>
        <taxon>Streptosporangiaceae</taxon>
        <taxon>Nonomuraea</taxon>
    </lineage>
</organism>
<accession>A0ABP7B4M3</accession>
<dbReference type="Proteomes" id="UP001500902">
    <property type="component" value="Unassembled WGS sequence"/>
</dbReference>
<evidence type="ECO:0000313" key="1">
    <source>
        <dbReference type="EMBL" id="GAA3648071.1"/>
    </source>
</evidence>